<feature type="transmembrane region" description="Helical" evidence="6">
    <location>
        <begin position="224"/>
        <end position="247"/>
    </location>
</feature>
<dbReference type="SUPFAM" id="SSF103481">
    <property type="entry name" value="Multidrug resistance efflux transporter EmrE"/>
    <property type="match status" value="2"/>
</dbReference>
<evidence type="ECO:0000256" key="3">
    <source>
        <dbReference type="ARBA" id="ARBA00022692"/>
    </source>
</evidence>
<evidence type="ECO:0000256" key="4">
    <source>
        <dbReference type="ARBA" id="ARBA00022989"/>
    </source>
</evidence>
<proteinExistence type="predicted"/>
<dbReference type="AlphaFoldDB" id="A0A844TIF6"/>
<dbReference type="PANTHER" id="PTHR32322">
    <property type="entry name" value="INNER MEMBRANE TRANSPORTER"/>
    <property type="match status" value="1"/>
</dbReference>
<feature type="domain" description="EamA" evidence="7">
    <location>
        <begin position="162"/>
        <end position="297"/>
    </location>
</feature>
<feature type="transmembrane region" description="Helical" evidence="6">
    <location>
        <begin position="80"/>
        <end position="102"/>
    </location>
</feature>
<keyword evidence="4 6" id="KW-1133">Transmembrane helix</keyword>
<evidence type="ECO:0000256" key="5">
    <source>
        <dbReference type="ARBA" id="ARBA00023136"/>
    </source>
</evidence>
<feature type="transmembrane region" description="Helical" evidence="6">
    <location>
        <begin position="280"/>
        <end position="297"/>
    </location>
</feature>
<name>A0A844TIF6_9BRAD</name>
<reference evidence="8 9" key="1">
    <citation type="submission" date="2019-12" db="EMBL/GenBank/DDBJ databases">
        <title>Draft genome sequences Bradyrhizobium cajani AMBPC1010, Bradyrhizobium pachyrhizi AMBPC1040 and Bradyrhizobium yuanmingense ALSPC3051, three plant growth promoting strains isolated from nodules of Cajanus cajan L. in Dominican Republic.</title>
        <authorList>
            <person name="Flores-Felix J.D."/>
            <person name="Araujo J."/>
            <person name="Diaz-Alcantara C."/>
            <person name="Gonzalez-Andres F."/>
            <person name="Velazquez E."/>
        </authorList>
    </citation>
    <scope>NUCLEOTIDE SEQUENCE [LARGE SCALE GENOMIC DNA]</scope>
    <source>
        <strain evidence="8 9">1010</strain>
    </source>
</reference>
<dbReference type="Pfam" id="PF00892">
    <property type="entry name" value="EamA"/>
    <property type="match status" value="2"/>
</dbReference>
<keyword evidence="2" id="KW-1003">Cell membrane</keyword>
<feature type="transmembrane region" description="Helical" evidence="6">
    <location>
        <begin position="12"/>
        <end position="30"/>
    </location>
</feature>
<evidence type="ECO:0000256" key="2">
    <source>
        <dbReference type="ARBA" id="ARBA00022475"/>
    </source>
</evidence>
<feature type="transmembrane region" description="Helical" evidence="6">
    <location>
        <begin position="254"/>
        <end position="274"/>
    </location>
</feature>
<keyword evidence="3 6" id="KW-0812">Transmembrane</keyword>
<accession>A0A844TIF6</accession>
<protein>
    <submittedName>
        <fullName evidence="8">EamA family transporter</fullName>
    </submittedName>
</protein>
<evidence type="ECO:0000313" key="9">
    <source>
        <dbReference type="Proteomes" id="UP000449969"/>
    </source>
</evidence>
<evidence type="ECO:0000256" key="6">
    <source>
        <dbReference type="SAM" id="Phobius"/>
    </source>
</evidence>
<dbReference type="InterPro" id="IPR000620">
    <property type="entry name" value="EamA_dom"/>
</dbReference>
<feature type="transmembrane region" description="Helical" evidence="6">
    <location>
        <begin position="50"/>
        <end position="68"/>
    </location>
</feature>
<keyword evidence="5 6" id="KW-0472">Membrane</keyword>
<evidence type="ECO:0000313" key="8">
    <source>
        <dbReference type="EMBL" id="MVT78196.1"/>
    </source>
</evidence>
<feature type="domain" description="EamA" evidence="7">
    <location>
        <begin position="17"/>
        <end position="148"/>
    </location>
</feature>
<evidence type="ECO:0000256" key="1">
    <source>
        <dbReference type="ARBA" id="ARBA00004651"/>
    </source>
</evidence>
<feature type="transmembrane region" description="Helical" evidence="6">
    <location>
        <begin position="193"/>
        <end position="212"/>
    </location>
</feature>
<dbReference type="InterPro" id="IPR050638">
    <property type="entry name" value="AA-Vitamin_Transporters"/>
</dbReference>
<evidence type="ECO:0000259" key="7">
    <source>
        <dbReference type="Pfam" id="PF00892"/>
    </source>
</evidence>
<gene>
    <name evidence="8" type="ORF">GPL20_35045</name>
</gene>
<comment type="caution">
    <text evidence="8">The sequence shown here is derived from an EMBL/GenBank/DDBJ whole genome shotgun (WGS) entry which is preliminary data.</text>
</comment>
<sequence>MLDSTRPVLRPRIAPAGLMFLAITSVGWGFNWPATKFLLAELPPLTLRGGTGVLGAVLLALLALVRGDSLTVARAIWPRLLLAGLLNVAGWMTLMGLALLWLPASETALIAYTMPVWASLIAWPVLGERPTVLRSIALMMAFAGLASIMGGNGFAASEAKLPGIIMALIGAAGFALGTVLLKKYPIQLPPITAAAWQIGLGCLPVVLAGLALETTHLSNVTPVGWALLVYSVVGQFCIAYVAWFAALARLPASVAAIGTMAVPVIGVVASAIALGEPLGAGQIAALIFTLAAVVLATR</sequence>
<dbReference type="GO" id="GO:0005886">
    <property type="term" value="C:plasma membrane"/>
    <property type="evidence" value="ECO:0007669"/>
    <property type="project" value="UniProtKB-SubCell"/>
</dbReference>
<dbReference type="InterPro" id="IPR037185">
    <property type="entry name" value="EmrE-like"/>
</dbReference>
<organism evidence="8 9">
    <name type="scientific">Bradyrhizobium cajani</name>
    <dbReference type="NCBI Taxonomy" id="1928661"/>
    <lineage>
        <taxon>Bacteria</taxon>
        <taxon>Pseudomonadati</taxon>
        <taxon>Pseudomonadota</taxon>
        <taxon>Alphaproteobacteria</taxon>
        <taxon>Hyphomicrobiales</taxon>
        <taxon>Nitrobacteraceae</taxon>
        <taxon>Bradyrhizobium</taxon>
    </lineage>
</organism>
<dbReference type="RefSeq" id="WP_157336718.1">
    <property type="nucleotide sequence ID" value="NZ_JANADL010000043.1"/>
</dbReference>
<feature type="transmembrane region" description="Helical" evidence="6">
    <location>
        <begin position="133"/>
        <end position="155"/>
    </location>
</feature>
<feature type="transmembrane region" description="Helical" evidence="6">
    <location>
        <begin position="161"/>
        <end position="181"/>
    </location>
</feature>
<dbReference type="OrthoDB" id="7850605at2"/>
<keyword evidence="9" id="KW-1185">Reference proteome</keyword>
<dbReference type="EMBL" id="WQNE01000048">
    <property type="protein sequence ID" value="MVT78196.1"/>
    <property type="molecule type" value="Genomic_DNA"/>
</dbReference>
<dbReference type="Proteomes" id="UP000449969">
    <property type="component" value="Unassembled WGS sequence"/>
</dbReference>
<comment type="subcellular location">
    <subcellularLocation>
        <location evidence="1">Cell membrane</location>
        <topology evidence="1">Multi-pass membrane protein</topology>
    </subcellularLocation>
</comment>
<dbReference type="PANTHER" id="PTHR32322:SF18">
    <property type="entry name" value="S-ADENOSYLMETHIONINE_S-ADENOSYLHOMOCYSTEINE TRANSPORTER"/>
    <property type="match status" value="1"/>
</dbReference>
<feature type="transmembrane region" description="Helical" evidence="6">
    <location>
        <begin position="108"/>
        <end position="126"/>
    </location>
</feature>